<dbReference type="PROSITE" id="PS50005">
    <property type="entry name" value="TPR"/>
    <property type="match status" value="6"/>
</dbReference>
<keyword evidence="13" id="KW-1185">Reference proteome</keyword>
<dbReference type="OrthoDB" id="66906at2759"/>
<keyword evidence="5" id="KW-0677">Repeat</keyword>
<dbReference type="Pfam" id="PF13176">
    <property type="entry name" value="TPR_7"/>
    <property type="match status" value="1"/>
</dbReference>
<dbReference type="Gene3D" id="1.25.40.10">
    <property type="entry name" value="Tetratricopeptide repeat domain"/>
    <property type="match status" value="3"/>
</dbReference>
<feature type="repeat" description="TPR" evidence="8">
    <location>
        <begin position="635"/>
        <end position="668"/>
    </location>
</feature>
<accession>A0A814C3G1</accession>
<evidence type="ECO:0000256" key="4">
    <source>
        <dbReference type="ARBA" id="ARBA00022695"/>
    </source>
</evidence>
<dbReference type="AlphaFoldDB" id="A0A814C3G1"/>
<keyword evidence="2 9" id="KW-0328">Glycosyltransferase</keyword>
<keyword evidence="10" id="KW-0493">Microtubule</keyword>
<keyword evidence="6 8" id="KW-0802">TPR repeat</keyword>
<feature type="repeat" description="TPR" evidence="8">
    <location>
        <begin position="509"/>
        <end position="542"/>
    </location>
</feature>
<sequence length="732" mass="84555">MGARKSKEDFESVSSAAASNTTVTTTVPSTRQRIAQNYLLVWIDASIDETKKNCQNMLTQLRAVINDVTICTQSDQCIQFLDKFKDEKAFVITSGSLGEHLVPEIHDMPELYAIYIFCNNTSSHQLWTKDWNKIKGVYNNIKDICEALKTSVKQVNQNSIPISFVTTNETVSSENLNQLEPTYMYTQIFKEILFEMEHDYNQAIKTLTVYCCQFYQGNIAQLNIINEFKLNYRREQAIWWYTRECFTYQMLNRVLRTLETDTIINMGFFIRDLHQQLQQLHEQQLPSYGGEPFTVYRGQGLLKTDFDKLKKTEGGLISFNNFLSTSTKRDVSYQFAKGALGNTDMVGILFIMTIDPRVSSTPFASINEISYFKAEEEEILFSMHTVFRVGAIKQMENNDRFYQVELQLTADDDEQLQRLTKCISKETEGGSGWQRLGDLLLKTGHFDKADELYKTLLEHASSESDKALYYNNFGYVKYRHGDYEQAIEYYRTALGIWEKTLSVNHPNLAVSYSNIGGVYDSMGEYEKALSFYEKSLAIREKTLPAEHPSLATSYNNLGSIYNNMKEYLKALSFYEKALEIFEKTLPENHPSLAISYDNVGEVYRQIGKYEKALSFYETALEIFRKTLPINHPSLAITYNNIALMYDNMGEYSKALSFYEKALGIWRKTLHENHPLLATSYNNLGILYHNMKEYSEALSYFERAFNIRKVSLPPNHPDLNNVKQSIEIVKKEL</sequence>
<dbReference type="PANTHER" id="PTHR45641">
    <property type="entry name" value="TETRATRICOPEPTIDE REPEAT PROTEIN (AFU_ORTHOLOGUE AFUA_6G03870)"/>
    <property type="match status" value="1"/>
</dbReference>
<dbReference type="PANTHER" id="PTHR45641:SF19">
    <property type="entry name" value="NEPHROCYSTIN-3"/>
    <property type="match status" value="1"/>
</dbReference>
<dbReference type="GO" id="GO:0106274">
    <property type="term" value="F:NAD+-protein-arginine ADP-ribosyltransferase activity"/>
    <property type="evidence" value="ECO:0007669"/>
    <property type="project" value="UniProtKB-EC"/>
</dbReference>
<dbReference type="Gene3D" id="3.90.176.10">
    <property type="entry name" value="Toxin ADP-ribosyltransferase, Chain A, domain 1"/>
    <property type="match status" value="1"/>
</dbReference>
<evidence type="ECO:0000256" key="1">
    <source>
        <dbReference type="ARBA" id="ARBA00009558"/>
    </source>
</evidence>
<dbReference type="PROSITE" id="PS51996">
    <property type="entry name" value="TR_MART"/>
    <property type="match status" value="1"/>
</dbReference>
<keyword evidence="3 9" id="KW-0808">Transferase</keyword>
<name>A0A814C3G1_9BILA</name>
<comment type="subunit">
    <text evidence="10">Oligomeric complex composed of two heavy chains and two light chains.</text>
</comment>
<comment type="subcellular location">
    <subcellularLocation>
        <location evidence="10">Cytoplasm</location>
        <location evidence="10">Cytoskeleton</location>
    </subcellularLocation>
</comment>
<dbReference type="Proteomes" id="UP000663877">
    <property type="component" value="Unassembled WGS sequence"/>
</dbReference>
<proteinExistence type="inferred from homology"/>
<comment type="caution">
    <text evidence="11">The sequence shown here is derived from an EMBL/GenBank/DDBJ whole genome shotgun (WGS) entry which is preliminary data.</text>
</comment>
<organism evidence="11 14">
    <name type="scientific">Adineta steineri</name>
    <dbReference type="NCBI Taxonomy" id="433720"/>
    <lineage>
        <taxon>Eukaryota</taxon>
        <taxon>Metazoa</taxon>
        <taxon>Spiralia</taxon>
        <taxon>Gnathifera</taxon>
        <taxon>Rotifera</taxon>
        <taxon>Eurotatoria</taxon>
        <taxon>Bdelloidea</taxon>
        <taxon>Adinetida</taxon>
        <taxon>Adinetidae</taxon>
        <taxon>Adineta</taxon>
    </lineage>
</organism>
<keyword evidence="9" id="KW-0521">NADP</keyword>
<dbReference type="SUPFAM" id="SSF56399">
    <property type="entry name" value="ADP-ribosylation"/>
    <property type="match status" value="1"/>
</dbReference>
<feature type="repeat" description="TPR" evidence="8">
    <location>
        <begin position="593"/>
        <end position="626"/>
    </location>
</feature>
<evidence type="ECO:0000313" key="11">
    <source>
        <dbReference type="EMBL" id="CAF0937149.1"/>
    </source>
</evidence>
<comment type="catalytic activity">
    <reaction evidence="7 9">
        <text>L-arginyl-[protein] + NAD(+) = N(omega)-(ADP-D-ribosyl)-L-arginyl-[protein] + nicotinamide + H(+)</text>
        <dbReference type="Rhea" id="RHEA:19149"/>
        <dbReference type="Rhea" id="RHEA-COMP:10532"/>
        <dbReference type="Rhea" id="RHEA-COMP:15087"/>
        <dbReference type="ChEBI" id="CHEBI:15378"/>
        <dbReference type="ChEBI" id="CHEBI:17154"/>
        <dbReference type="ChEBI" id="CHEBI:29965"/>
        <dbReference type="ChEBI" id="CHEBI:57540"/>
        <dbReference type="ChEBI" id="CHEBI:142554"/>
        <dbReference type="EC" id="2.4.2.31"/>
    </reaction>
</comment>
<evidence type="ECO:0000256" key="6">
    <source>
        <dbReference type="ARBA" id="ARBA00022803"/>
    </source>
</evidence>
<comment type="function">
    <text evidence="10">Kinesin is a microtubule-associated force-producing protein that play a role in organelle transport.</text>
</comment>
<evidence type="ECO:0000256" key="10">
    <source>
        <dbReference type="RuleBase" id="RU367020"/>
    </source>
</evidence>
<evidence type="ECO:0000256" key="2">
    <source>
        <dbReference type="ARBA" id="ARBA00022676"/>
    </source>
</evidence>
<evidence type="ECO:0000256" key="9">
    <source>
        <dbReference type="RuleBase" id="RU361228"/>
    </source>
</evidence>
<reference evidence="11" key="1">
    <citation type="submission" date="2021-02" db="EMBL/GenBank/DDBJ databases">
        <authorList>
            <person name="Nowell W R."/>
        </authorList>
    </citation>
    <scope>NUCLEOTIDE SEQUENCE</scope>
</reference>
<dbReference type="GO" id="GO:0005871">
    <property type="term" value="C:kinesin complex"/>
    <property type="evidence" value="ECO:0007669"/>
    <property type="project" value="UniProtKB-UniRule"/>
</dbReference>
<dbReference type="EMBL" id="CAJNOM010000328">
    <property type="protein sequence ID" value="CAF1363040.1"/>
    <property type="molecule type" value="Genomic_DNA"/>
</dbReference>
<keyword evidence="4" id="KW-0548">Nucleotidyltransferase</keyword>
<comment type="similarity">
    <text evidence="1 9">Belongs to the Arg-specific ADP-ribosyltransferase family.</text>
</comment>
<evidence type="ECO:0000313" key="12">
    <source>
        <dbReference type="EMBL" id="CAF1363040.1"/>
    </source>
</evidence>
<feature type="repeat" description="TPR" evidence="8">
    <location>
        <begin position="467"/>
        <end position="500"/>
    </location>
</feature>
<dbReference type="Pfam" id="PF13424">
    <property type="entry name" value="TPR_12"/>
    <property type="match status" value="3"/>
</dbReference>
<feature type="repeat" description="TPR" evidence="8">
    <location>
        <begin position="677"/>
        <end position="710"/>
    </location>
</feature>
<evidence type="ECO:0000256" key="5">
    <source>
        <dbReference type="ARBA" id="ARBA00022737"/>
    </source>
</evidence>
<keyword evidence="10" id="KW-0963">Cytoplasm</keyword>
<dbReference type="GO" id="GO:0005874">
    <property type="term" value="C:microtubule"/>
    <property type="evidence" value="ECO:0007669"/>
    <property type="project" value="UniProtKB-UniRule"/>
</dbReference>
<dbReference type="GO" id="GO:0016779">
    <property type="term" value="F:nucleotidyltransferase activity"/>
    <property type="evidence" value="ECO:0007669"/>
    <property type="project" value="UniProtKB-KW"/>
</dbReference>
<dbReference type="PROSITE" id="PS50293">
    <property type="entry name" value="TPR_REGION"/>
    <property type="match status" value="5"/>
</dbReference>
<gene>
    <name evidence="11" type="ORF">BJG266_LOCUS12432</name>
    <name evidence="12" type="ORF">QVE165_LOCUS34661</name>
</gene>
<evidence type="ECO:0000313" key="13">
    <source>
        <dbReference type="Proteomes" id="UP000663832"/>
    </source>
</evidence>
<dbReference type="Proteomes" id="UP000663832">
    <property type="component" value="Unassembled WGS sequence"/>
</dbReference>
<comment type="similarity">
    <text evidence="10">Belongs to the kinesin light chain family.</text>
</comment>
<dbReference type="PRINTS" id="PR00381">
    <property type="entry name" value="KINESINLIGHT"/>
</dbReference>
<evidence type="ECO:0000313" key="14">
    <source>
        <dbReference type="Proteomes" id="UP000663877"/>
    </source>
</evidence>
<keyword evidence="10" id="KW-0505">Motor protein</keyword>
<evidence type="ECO:0000256" key="8">
    <source>
        <dbReference type="PROSITE-ProRule" id="PRU00339"/>
    </source>
</evidence>
<dbReference type="SUPFAM" id="SSF81901">
    <property type="entry name" value="HCP-like"/>
    <property type="match status" value="1"/>
</dbReference>
<dbReference type="InterPro" id="IPR011990">
    <property type="entry name" value="TPR-like_helical_dom_sf"/>
</dbReference>
<evidence type="ECO:0000256" key="3">
    <source>
        <dbReference type="ARBA" id="ARBA00022679"/>
    </source>
</evidence>
<keyword evidence="9" id="KW-0520">NAD</keyword>
<keyword evidence="10" id="KW-0206">Cytoskeleton</keyword>
<evidence type="ECO:0000256" key="7">
    <source>
        <dbReference type="ARBA" id="ARBA00047597"/>
    </source>
</evidence>
<feature type="repeat" description="TPR" evidence="8">
    <location>
        <begin position="551"/>
        <end position="584"/>
    </location>
</feature>
<dbReference type="SMART" id="SM00028">
    <property type="entry name" value="TPR"/>
    <property type="match status" value="7"/>
</dbReference>
<dbReference type="EC" id="2.4.2.31" evidence="9"/>
<dbReference type="InterPro" id="IPR019734">
    <property type="entry name" value="TPR_rpt"/>
</dbReference>
<protein>
    <recommendedName>
        <fullName evidence="9 10">Multifunctional fusion protein</fullName>
    </recommendedName>
    <domain>
        <recommendedName>
            <fullName evidence="9">NAD(P)(+)--arginine ADP-ribosyltransferase</fullName>
            <ecNumber evidence="9">2.4.2.31</ecNumber>
        </recommendedName>
        <alternativeName>
            <fullName evidence="9">Mono(ADP-ribosyl)transferase</fullName>
        </alternativeName>
    </domain>
    <domain>
        <recommendedName>
            <fullName evidence="10">Kinesin light chain</fullName>
        </recommendedName>
    </domain>
</protein>
<dbReference type="Pfam" id="PF01129">
    <property type="entry name" value="ART"/>
    <property type="match status" value="1"/>
</dbReference>
<dbReference type="InterPro" id="IPR000768">
    <property type="entry name" value="ART"/>
</dbReference>
<dbReference type="EMBL" id="CAJNOI010000048">
    <property type="protein sequence ID" value="CAF0937149.1"/>
    <property type="molecule type" value="Genomic_DNA"/>
</dbReference>